<feature type="non-terminal residue" evidence="2">
    <location>
        <position position="1"/>
    </location>
</feature>
<dbReference type="PANTHER" id="PTHR23054:SF20">
    <property type="entry name" value="DUF547 DOMAIN-CONTAINING PROTEIN"/>
    <property type="match status" value="1"/>
</dbReference>
<evidence type="ECO:0000313" key="3">
    <source>
        <dbReference type="Proteomes" id="UP000015453"/>
    </source>
</evidence>
<feature type="non-terminal residue" evidence="2">
    <location>
        <position position="199"/>
    </location>
</feature>
<organism evidence="2 3">
    <name type="scientific">Genlisea aurea</name>
    <dbReference type="NCBI Taxonomy" id="192259"/>
    <lineage>
        <taxon>Eukaryota</taxon>
        <taxon>Viridiplantae</taxon>
        <taxon>Streptophyta</taxon>
        <taxon>Embryophyta</taxon>
        <taxon>Tracheophyta</taxon>
        <taxon>Spermatophyta</taxon>
        <taxon>Magnoliopsida</taxon>
        <taxon>eudicotyledons</taxon>
        <taxon>Gunneridae</taxon>
        <taxon>Pentapetalae</taxon>
        <taxon>asterids</taxon>
        <taxon>lamiids</taxon>
        <taxon>Lamiales</taxon>
        <taxon>Lentibulariaceae</taxon>
        <taxon>Genlisea</taxon>
    </lineage>
</organism>
<dbReference type="PANTHER" id="PTHR23054">
    <property type="entry name" value="TERNARY COMPLEX FACTOR MIP1, LEUCINE-ZIPPER-RELATED"/>
    <property type="match status" value="1"/>
</dbReference>
<protein>
    <recommendedName>
        <fullName evidence="1">DUF547 domain-containing protein</fullName>
    </recommendedName>
</protein>
<dbReference type="InterPro" id="IPR006869">
    <property type="entry name" value="DUF547"/>
</dbReference>
<name>S8BTE2_9LAMI</name>
<evidence type="ECO:0000313" key="2">
    <source>
        <dbReference type="EMBL" id="EPS57669.1"/>
    </source>
</evidence>
<dbReference type="Proteomes" id="UP000015453">
    <property type="component" value="Unassembled WGS sequence"/>
</dbReference>
<comment type="caution">
    <text evidence="2">The sequence shown here is derived from an EMBL/GenBank/DDBJ whole genome shotgun (WGS) entry which is preliminary data.</text>
</comment>
<sequence length="199" mass="22666">SSGSRVDQTPNGISEEMIRCISAIYYRLSDAPFSRNDRQRFYPTVEIRGLLIRHSKMIDSLLHYYRSLISKLIGVDPRRLKHEEKLAFWINVHNSLVMHGFLVYGIPRGHLKRTSVALKAAYNVGGVTVSVETIQNSILRCRMPRPAKWLHMLLFPKKAAMFIKTGGGVHTMIKHYGIKHPEPRLRFALSSGCQSDPPV</sequence>
<reference evidence="2 3" key="1">
    <citation type="journal article" date="2013" name="BMC Genomics">
        <title>The miniature genome of a carnivorous plant Genlisea aurea contains a low number of genes and short non-coding sequences.</title>
        <authorList>
            <person name="Leushkin E.V."/>
            <person name="Sutormin R.A."/>
            <person name="Nabieva E.R."/>
            <person name="Penin A.A."/>
            <person name="Kondrashov A.S."/>
            <person name="Logacheva M.D."/>
        </authorList>
    </citation>
    <scope>NUCLEOTIDE SEQUENCE [LARGE SCALE GENOMIC DNA]</scope>
</reference>
<evidence type="ECO:0000259" key="1">
    <source>
        <dbReference type="Pfam" id="PF04784"/>
    </source>
</evidence>
<proteinExistence type="predicted"/>
<feature type="domain" description="DUF547" evidence="1">
    <location>
        <begin position="78"/>
        <end position="199"/>
    </location>
</feature>
<dbReference type="EMBL" id="AUSU01009975">
    <property type="protein sequence ID" value="EPS57669.1"/>
    <property type="molecule type" value="Genomic_DNA"/>
</dbReference>
<dbReference type="AlphaFoldDB" id="S8BTE2"/>
<accession>S8BTE2</accession>
<dbReference type="OrthoDB" id="418495at2759"/>
<keyword evidence="3" id="KW-1185">Reference proteome</keyword>
<gene>
    <name evidence="2" type="ORF">M569_17148</name>
</gene>
<dbReference type="Pfam" id="PF04784">
    <property type="entry name" value="DUF547"/>
    <property type="match status" value="1"/>
</dbReference>